<dbReference type="AlphaFoldDB" id="A0AAW2ATS3"/>
<dbReference type="Proteomes" id="UP001479290">
    <property type="component" value="Unassembled WGS sequence"/>
</dbReference>
<reference evidence="1 2" key="1">
    <citation type="submission" date="2024-05" db="EMBL/GenBank/DDBJ databases">
        <title>A high-quality chromosomal-level genome assembly of Topmouth culter (Culter alburnus).</title>
        <authorList>
            <person name="Zhao H."/>
        </authorList>
    </citation>
    <scope>NUCLEOTIDE SEQUENCE [LARGE SCALE GENOMIC DNA]</scope>
    <source>
        <strain evidence="1">CATC2023</strain>
        <tissue evidence="1">Muscle</tissue>
    </source>
</reference>
<evidence type="ECO:0000313" key="2">
    <source>
        <dbReference type="Proteomes" id="UP001479290"/>
    </source>
</evidence>
<proteinExistence type="predicted"/>
<organism evidence="1 2">
    <name type="scientific">Culter alburnus</name>
    <name type="common">Topmouth culter</name>
    <dbReference type="NCBI Taxonomy" id="194366"/>
    <lineage>
        <taxon>Eukaryota</taxon>
        <taxon>Metazoa</taxon>
        <taxon>Chordata</taxon>
        <taxon>Craniata</taxon>
        <taxon>Vertebrata</taxon>
        <taxon>Euteleostomi</taxon>
        <taxon>Actinopterygii</taxon>
        <taxon>Neopterygii</taxon>
        <taxon>Teleostei</taxon>
        <taxon>Ostariophysi</taxon>
        <taxon>Cypriniformes</taxon>
        <taxon>Xenocyprididae</taxon>
        <taxon>Xenocypridinae</taxon>
        <taxon>Culter</taxon>
    </lineage>
</organism>
<name>A0AAW2ATS3_CULAL</name>
<dbReference type="InterPro" id="IPR012337">
    <property type="entry name" value="RNaseH-like_sf"/>
</dbReference>
<dbReference type="EMBL" id="JAWDJR010000003">
    <property type="protein sequence ID" value="KAK9976902.1"/>
    <property type="molecule type" value="Genomic_DNA"/>
</dbReference>
<sequence>MCLSDDEWSCMSQAIEALRPFEQATKEVSAEQYVTISKVIPLVSLLQNAAMLAGQKGNTLALQLAAQCKRRFENIEHNYTLAASTFLDIRFKNIVFCDTGNVEVIKSRLISEMQALGRQATTSEPSASTSMGTVLTVPPESPAANNERIGAECSTCEGGLWQDFDTRIVAFQGNRTTTTD</sequence>
<protein>
    <submittedName>
        <fullName evidence="1">Uncharacterized protein</fullName>
    </submittedName>
</protein>
<evidence type="ECO:0000313" key="1">
    <source>
        <dbReference type="EMBL" id="KAK9976902.1"/>
    </source>
</evidence>
<keyword evidence="2" id="KW-1185">Reference proteome</keyword>
<comment type="caution">
    <text evidence="1">The sequence shown here is derived from an EMBL/GenBank/DDBJ whole genome shotgun (WGS) entry which is preliminary data.</text>
</comment>
<dbReference type="SUPFAM" id="SSF53098">
    <property type="entry name" value="Ribonuclease H-like"/>
    <property type="match status" value="1"/>
</dbReference>
<accession>A0AAW2ATS3</accession>
<gene>
    <name evidence="1" type="ORF">ABG768_018723</name>
</gene>